<dbReference type="EMBL" id="BNAR01000004">
    <property type="protein sequence ID" value="GHH38946.1"/>
    <property type="molecule type" value="Genomic_DNA"/>
</dbReference>
<dbReference type="InterPro" id="IPR025847">
    <property type="entry name" value="MEDS_domain"/>
</dbReference>
<dbReference type="Pfam" id="PF14417">
    <property type="entry name" value="MEDS"/>
    <property type="match status" value="1"/>
</dbReference>
<evidence type="ECO:0000259" key="1">
    <source>
        <dbReference type="Pfam" id="PF14417"/>
    </source>
</evidence>
<dbReference type="Proteomes" id="UP000605568">
    <property type="component" value="Unassembled WGS sequence"/>
</dbReference>
<proteinExistence type="predicted"/>
<gene>
    <name evidence="2" type="ORF">GCM10017774_29690</name>
</gene>
<comment type="caution">
    <text evidence="2">The sequence shown here is derived from an EMBL/GenBank/DDBJ whole genome shotgun (WGS) entry which is preliminary data.</text>
</comment>
<sequence>MRRSGLTENTRGLGAHDHVCWRFEEAHEFRAHAREFLSDGLARGHQVRYIAPGDVTALAGDLRGIDRIDEALDTGAAQIVSLDDQYAVEAAIDPAAQVRSYAEATRTALAAGYTGLRVAADCTPLVRTAEQLDAFARYEHLVDHYMTTSPFSAMCGYAASAVDEETFAQVACMHPNTNSPLPGFRLYADHGGTALGGETDFVTGELFSKALDRAAPRPRDGQLVLEAGGLEFLDHNSLLRLAGYAADRDAVLVLRTSWPGAARLVDLLDLVDVRVEAAA</sequence>
<protein>
    <recommendedName>
        <fullName evidence="1">MEDS domain-containing protein</fullName>
    </recommendedName>
</protein>
<evidence type="ECO:0000313" key="2">
    <source>
        <dbReference type="EMBL" id="GHH38946.1"/>
    </source>
</evidence>
<reference evidence="3" key="1">
    <citation type="journal article" date="2019" name="Int. J. Syst. Evol. Microbiol.">
        <title>The Global Catalogue of Microorganisms (GCM) 10K type strain sequencing project: providing services to taxonomists for standard genome sequencing and annotation.</title>
        <authorList>
            <consortium name="The Broad Institute Genomics Platform"/>
            <consortium name="The Broad Institute Genome Sequencing Center for Infectious Disease"/>
            <person name="Wu L."/>
            <person name="Ma J."/>
        </authorList>
    </citation>
    <scope>NUCLEOTIDE SEQUENCE [LARGE SCALE GENOMIC DNA]</scope>
    <source>
        <strain evidence="3">CGMCC 4.7367</strain>
    </source>
</reference>
<name>A0ABQ3MBY2_9PSEU</name>
<evidence type="ECO:0000313" key="3">
    <source>
        <dbReference type="Proteomes" id="UP000605568"/>
    </source>
</evidence>
<feature type="domain" description="MEDS" evidence="1">
    <location>
        <begin position="17"/>
        <end position="175"/>
    </location>
</feature>
<dbReference type="RefSeq" id="WP_191298502.1">
    <property type="nucleotide sequence ID" value="NZ_BNAR01000004.1"/>
</dbReference>
<accession>A0ABQ3MBY2</accession>
<organism evidence="2 3">
    <name type="scientific">Lentzea cavernae</name>
    <dbReference type="NCBI Taxonomy" id="2020703"/>
    <lineage>
        <taxon>Bacteria</taxon>
        <taxon>Bacillati</taxon>
        <taxon>Actinomycetota</taxon>
        <taxon>Actinomycetes</taxon>
        <taxon>Pseudonocardiales</taxon>
        <taxon>Pseudonocardiaceae</taxon>
        <taxon>Lentzea</taxon>
    </lineage>
</organism>
<keyword evidence="3" id="KW-1185">Reference proteome</keyword>